<evidence type="ECO:0000256" key="8">
    <source>
        <dbReference type="ARBA" id="ARBA00022692"/>
    </source>
</evidence>
<evidence type="ECO:0000256" key="13">
    <source>
        <dbReference type="RuleBase" id="RU365064"/>
    </source>
</evidence>
<comment type="pathway">
    <text evidence="2 13">Glycolipid biosynthesis; glycosylphosphatidylinositol-anchor biosynthesis.</text>
</comment>
<dbReference type="GO" id="GO:0005789">
    <property type="term" value="C:endoplasmic reticulum membrane"/>
    <property type="evidence" value="ECO:0007669"/>
    <property type="project" value="UniProtKB-SubCell"/>
</dbReference>
<comment type="subcellular location">
    <subcellularLocation>
        <location evidence="1 13">Endoplasmic reticulum membrane</location>
        <topology evidence="1 13">Multi-pass membrane protein</topology>
    </subcellularLocation>
</comment>
<feature type="transmembrane region" description="Helical" evidence="13">
    <location>
        <begin position="372"/>
        <end position="396"/>
    </location>
</feature>
<evidence type="ECO:0000256" key="4">
    <source>
        <dbReference type="ARBA" id="ARBA00013797"/>
    </source>
</evidence>
<keyword evidence="8 13" id="KW-0812">Transmembrane</keyword>
<feature type="transmembrane region" description="Helical" evidence="13">
    <location>
        <begin position="319"/>
        <end position="336"/>
    </location>
</feature>
<dbReference type="OrthoDB" id="1741594at2759"/>
<dbReference type="GO" id="GO:1990529">
    <property type="term" value="C:glycosylphosphatidylinositol-mannosyltransferase I complex"/>
    <property type="evidence" value="ECO:0007669"/>
    <property type="project" value="TreeGrafter"/>
</dbReference>
<reference evidence="14" key="2">
    <citation type="submission" date="2021-01" db="EMBL/GenBank/DDBJ databases">
        <authorList>
            <person name="Schikora-Tamarit M.A."/>
        </authorList>
    </citation>
    <scope>NUCLEOTIDE SEQUENCE</scope>
    <source>
        <strain evidence="14">CBS6075</strain>
    </source>
</reference>
<keyword evidence="9 13" id="KW-0256">Endoplasmic reticulum</keyword>
<keyword evidence="7 13" id="KW-0808">Transferase</keyword>
<keyword evidence="5 13" id="KW-0337">GPI-anchor biosynthesis</keyword>
<evidence type="ECO:0000256" key="1">
    <source>
        <dbReference type="ARBA" id="ARBA00004477"/>
    </source>
</evidence>
<evidence type="ECO:0000256" key="9">
    <source>
        <dbReference type="ARBA" id="ARBA00022824"/>
    </source>
</evidence>
<evidence type="ECO:0000313" key="15">
    <source>
        <dbReference type="Proteomes" id="UP000769157"/>
    </source>
</evidence>
<dbReference type="GO" id="GO:0004376">
    <property type="term" value="F:GPI mannosyltransferase activity"/>
    <property type="evidence" value="ECO:0007669"/>
    <property type="project" value="InterPro"/>
</dbReference>
<evidence type="ECO:0000256" key="3">
    <source>
        <dbReference type="ARBA" id="ARBA00011071"/>
    </source>
</evidence>
<keyword evidence="6 13" id="KW-0328">Glycosyltransferase</keyword>
<proteinExistence type="inferred from homology"/>
<name>A0A9P8P3Q6_9ASCO</name>
<dbReference type="GO" id="GO:0006506">
    <property type="term" value="P:GPI anchor biosynthetic process"/>
    <property type="evidence" value="ECO:0007669"/>
    <property type="project" value="UniProtKB-KW"/>
</dbReference>
<dbReference type="Proteomes" id="UP000769157">
    <property type="component" value="Unassembled WGS sequence"/>
</dbReference>
<dbReference type="EMBL" id="JAEUBE010000352">
    <property type="protein sequence ID" value="KAH3664109.1"/>
    <property type="molecule type" value="Genomic_DNA"/>
</dbReference>
<gene>
    <name evidence="14" type="ORF">OGAPHI_004823</name>
</gene>
<comment type="similarity">
    <text evidence="3 13">Belongs to the PIGM family.</text>
</comment>
<evidence type="ECO:0000256" key="11">
    <source>
        <dbReference type="ARBA" id="ARBA00023136"/>
    </source>
</evidence>
<dbReference type="EC" id="2.4.1.-" evidence="13"/>
<protein>
    <recommendedName>
        <fullName evidence="4 13">GPI mannosyltransferase 1</fullName>
        <ecNumber evidence="13">2.4.1.-</ecNumber>
    </recommendedName>
    <alternativeName>
        <fullName evidence="13">GPI mannosyltransferase I</fullName>
    </alternativeName>
</protein>
<evidence type="ECO:0000256" key="5">
    <source>
        <dbReference type="ARBA" id="ARBA00022502"/>
    </source>
</evidence>
<sequence length="412" mass="47575">MPLVVPKMSQSVPEISTGMIMVSSLLLRVAFLLFGKYQDTYMDLPYTDIDYFVFTDASKFVFHGQSPFLRDTYRYTPVLAWLLLPINYWFDFGKLLFVVCDLVTGYLIIRLLQKYRKSVNWSLLWLWNPIVATISTRGSSESILTVVVMLLTYSVLNRQYALAGIITGLAVHLKIYPIIYIPAILLSIDPSQPFYQPFTKKRWIFVLTTLLGFTSLTGLMYYVYGDEFLQEAYFYHLTRLDHRHNFSVYNLTLYLSSYKGSSSLPFLQQHGLRIERLAFLPQLGLSMVLIPLKLATVNLIGCFFIQTFVFIMFNKVITSQYFIWFMCFLPIYTANSTIKPTRAAWLIGAWVISQGLWLWNGYQLEFLGKPDIFTNGIWSSSCLFFVCNSILAVNFINDMATQKQALVSKKDS</sequence>
<dbReference type="PANTHER" id="PTHR12886:SF0">
    <property type="entry name" value="GPI MANNOSYLTRANSFERASE 1"/>
    <property type="match status" value="1"/>
</dbReference>
<organism evidence="14 15">
    <name type="scientific">Ogataea philodendri</name>
    <dbReference type="NCBI Taxonomy" id="1378263"/>
    <lineage>
        <taxon>Eukaryota</taxon>
        <taxon>Fungi</taxon>
        <taxon>Dikarya</taxon>
        <taxon>Ascomycota</taxon>
        <taxon>Saccharomycotina</taxon>
        <taxon>Pichiomycetes</taxon>
        <taxon>Pichiales</taxon>
        <taxon>Pichiaceae</taxon>
        <taxon>Ogataea</taxon>
    </lineage>
</organism>
<keyword evidence="10 13" id="KW-1133">Transmembrane helix</keyword>
<feature type="transmembrane region" description="Helical" evidence="13">
    <location>
        <begin position="203"/>
        <end position="224"/>
    </location>
</feature>
<feature type="transmembrane region" description="Helical" evidence="13">
    <location>
        <begin position="15"/>
        <end position="34"/>
    </location>
</feature>
<evidence type="ECO:0000256" key="7">
    <source>
        <dbReference type="ARBA" id="ARBA00022679"/>
    </source>
</evidence>
<keyword evidence="15" id="KW-1185">Reference proteome</keyword>
<keyword evidence="11 13" id="KW-0472">Membrane</keyword>
<accession>A0A9P8P3Q6</accession>
<dbReference type="RefSeq" id="XP_046060389.1">
    <property type="nucleotide sequence ID" value="XM_046205943.1"/>
</dbReference>
<evidence type="ECO:0000313" key="14">
    <source>
        <dbReference type="EMBL" id="KAH3664109.1"/>
    </source>
</evidence>
<feature type="transmembrane region" description="Helical" evidence="13">
    <location>
        <begin position="343"/>
        <end position="360"/>
    </location>
</feature>
<dbReference type="Pfam" id="PF05007">
    <property type="entry name" value="Mannosyl_trans"/>
    <property type="match status" value="1"/>
</dbReference>
<feature type="transmembrane region" description="Helical" evidence="13">
    <location>
        <begin position="160"/>
        <end position="182"/>
    </location>
</feature>
<evidence type="ECO:0000256" key="10">
    <source>
        <dbReference type="ARBA" id="ARBA00022989"/>
    </source>
</evidence>
<feature type="transmembrane region" description="Helical" evidence="13">
    <location>
        <begin position="288"/>
        <end position="313"/>
    </location>
</feature>
<dbReference type="GO" id="GO:0051751">
    <property type="term" value="F:alpha-1,4-mannosyltransferase activity"/>
    <property type="evidence" value="ECO:0007669"/>
    <property type="project" value="InterPro"/>
</dbReference>
<comment type="caution">
    <text evidence="14">The sequence shown here is derived from an EMBL/GenBank/DDBJ whole genome shotgun (WGS) entry which is preliminary data.</text>
</comment>
<comment type="function">
    <text evidence="12 13">Mannosyltransferase involved in glycosylphosphatidylinositol-anchor biosynthesis. Transfers the first alpha-1,4-mannose to GlcN-acyl-PI during GPI precursor assembly. Required for cell wall integrity.</text>
</comment>
<evidence type="ECO:0000256" key="6">
    <source>
        <dbReference type="ARBA" id="ARBA00022676"/>
    </source>
</evidence>
<reference evidence="14" key="1">
    <citation type="journal article" date="2021" name="Open Biol.">
        <title>Shared evolutionary footprints suggest mitochondrial oxidative damage underlies multiple complex I losses in fungi.</title>
        <authorList>
            <person name="Schikora-Tamarit M.A."/>
            <person name="Marcet-Houben M."/>
            <person name="Nosek J."/>
            <person name="Gabaldon T."/>
        </authorList>
    </citation>
    <scope>NUCLEOTIDE SEQUENCE</scope>
    <source>
        <strain evidence="14">CBS6075</strain>
    </source>
</reference>
<dbReference type="GeneID" id="70236788"/>
<evidence type="ECO:0000256" key="2">
    <source>
        <dbReference type="ARBA" id="ARBA00004687"/>
    </source>
</evidence>
<evidence type="ECO:0000256" key="12">
    <source>
        <dbReference type="ARBA" id="ARBA00025399"/>
    </source>
</evidence>
<dbReference type="PANTHER" id="PTHR12886">
    <property type="entry name" value="PIG-M MANNOSYLTRANSFERASE"/>
    <property type="match status" value="1"/>
</dbReference>
<dbReference type="AlphaFoldDB" id="A0A9P8P3Q6"/>
<dbReference type="InterPro" id="IPR007704">
    <property type="entry name" value="PIG-M"/>
</dbReference>